<dbReference type="WBParaSite" id="PS1159_v2.g20669.t1">
    <property type="protein sequence ID" value="PS1159_v2.g20669.t1"/>
    <property type="gene ID" value="PS1159_v2.g20669"/>
</dbReference>
<evidence type="ECO:0000313" key="2">
    <source>
        <dbReference type="WBParaSite" id="PS1159_v2.g20669.t1"/>
    </source>
</evidence>
<name>A0AC35FTK7_9BILA</name>
<organism evidence="1 2">
    <name type="scientific">Panagrolaimus sp. PS1159</name>
    <dbReference type="NCBI Taxonomy" id="55785"/>
    <lineage>
        <taxon>Eukaryota</taxon>
        <taxon>Metazoa</taxon>
        <taxon>Ecdysozoa</taxon>
        <taxon>Nematoda</taxon>
        <taxon>Chromadorea</taxon>
        <taxon>Rhabditida</taxon>
        <taxon>Tylenchina</taxon>
        <taxon>Panagrolaimomorpha</taxon>
        <taxon>Panagrolaimoidea</taxon>
        <taxon>Panagrolaimidae</taxon>
        <taxon>Panagrolaimus</taxon>
    </lineage>
</organism>
<reference evidence="2" key="1">
    <citation type="submission" date="2022-11" db="UniProtKB">
        <authorList>
            <consortium name="WormBaseParasite"/>
        </authorList>
    </citation>
    <scope>IDENTIFICATION</scope>
</reference>
<sequence>MALKDVGIHAIQTYFPRNYIKQQELEKHDGSEGKYTRGLGQLEMGFCYDNEDVNSIALTVTAGLLETYEIDRNSIGFLCVGTETLVDKSKSVKTHLMQLFGENTDIEGVDVKNACFGGTQALLHAIDWIYSNYEFEKRLAIVVMADIAVYKNRSERCTGGAGAIALLIGPNAPIVMERGLRSFHMSDKTDFYKPIGGPASEYPIVDGTLSLKAYFEAVDKCYSLYSQKAQTVVNEDRNINDFHSLLFHAPFYKMVQKAFARMCFTDFENGSITDSKDLEKLEGLKKLSTDNDSEFQKAKVASTSNLFATKVEKNMILNQRVGNMYTPSLYAQLVTLISSGAASAMFSFVFKLDSENAVKELQKIQNVSIAAIERLDKRCLHTPKEYTQALLEREHLTAAEGAYIPLASRNGFIQHLFPGSYYLTEIDEKKRRFYDRVPIQSNEE</sequence>
<dbReference type="Proteomes" id="UP000887580">
    <property type="component" value="Unplaced"/>
</dbReference>
<evidence type="ECO:0000313" key="1">
    <source>
        <dbReference type="Proteomes" id="UP000887580"/>
    </source>
</evidence>
<protein>
    <submittedName>
        <fullName evidence="2">Hydroxymethylglutaryl-CoA synthase</fullName>
    </submittedName>
</protein>
<accession>A0AC35FTK7</accession>
<proteinExistence type="predicted"/>